<dbReference type="PANTHER" id="PTHR24413">
    <property type="entry name" value="SPECKLE-TYPE POZ PROTEIN"/>
    <property type="match status" value="1"/>
</dbReference>
<evidence type="ECO:0008006" key="5">
    <source>
        <dbReference type="Google" id="ProtNLM"/>
    </source>
</evidence>
<accession>A0ABD2X4Z6</accession>
<feature type="domain" description="BTB" evidence="1">
    <location>
        <begin position="193"/>
        <end position="261"/>
    </location>
</feature>
<feature type="domain" description="MATH" evidence="2">
    <location>
        <begin position="23"/>
        <end position="155"/>
    </location>
</feature>
<keyword evidence="4" id="KW-1185">Reference proteome</keyword>
<dbReference type="Gene3D" id="3.30.710.10">
    <property type="entry name" value="Potassium Channel Kv1.1, Chain A"/>
    <property type="match status" value="1"/>
</dbReference>
<dbReference type="CDD" id="cd14733">
    <property type="entry name" value="BACK"/>
    <property type="match status" value="1"/>
</dbReference>
<evidence type="ECO:0000259" key="1">
    <source>
        <dbReference type="PROSITE" id="PS50097"/>
    </source>
</evidence>
<evidence type="ECO:0000259" key="2">
    <source>
        <dbReference type="PROSITE" id="PS50144"/>
    </source>
</evidence>
<reference evidence="3 4" key="1">
    <citation type="journal article" date="2024" name="bioRxiv">
        <title>A reference genome for Trichogramma kaykai: A tiny desert-dwelling parasitoid wasp with competing sex-ratio distorters.</title>
        <authorList>
            <person name="Culotta J."/>
            <person name="Lindsey A.R."/>
        </authorList>
    </citation>
    <scope>NUCLEOTIDE SEQUENCE [LARGE SCALE GENOMIC DNA]</scope>
    <source>
        <strain evidence="3 4">KSX58</strain>
    </source>
</reference>
<dbReference type="CDD" id="cd00121">
    <property type="entry name" value="MATH"/>
    <property type="match status" value="1"/>
</dbReference>
<dbReference type="AlphaFoldDB" id="A0ABD2X4Z6"/>
<dbReference type="InterPro" id="IPR008974">
    <property type="entry name" value="TRAF-like"/>
</dbReference>
<evidence type="ECO:0000313" key="4">
    <source>
        <dbReference type="Proteomes" id="UP001627154"/>
    </source>
</evidence>
<dbReference type="SUPFAM" id="SSF54695">
    <property type="entry name" value="POZ domain"/>
    <property type="match status" value="1"/>
</dbReference>
<dbReference type="InterPro" id="IPR011333">
    <property type="entry name" value="SKP1/BTB/POZ_sf"/>
</dbReference>
<organism evidence="3 4">
    <name type="scientific">Trichogramma kaykai</name>
    <dbReference type="NCBI Taxonomy" id="54128"/>
    <lineage>
        <taxon>Eukaryota</taxon>
        <taxon>Metazoa</taxon>
        <taxon>Ecdysozoa</taxon>
        <taxon>Arthropoda</taxon>
        <taxon>Hexapoda</taxon>
        <taxon>Insecta</taxon>
        <taxon>Pterygota</taxon>
        <taxon>Neoptera</taxon>
        <taxon>Endopterygota</taxon>
        <taxon>Hymenoptera</taxon>
        <taxon>Apocrita</taxon>
        <taxon>Proctotrupomorpha</taxon>
        <taxon>Chalcidoidea</taxon>
        <taxon>Trichogrammatidae</taxon>
        <taxon>Trichogramma</taxon>
    </lineage>
</organism>
<dbReference type="GO" id="GO:0030163">
    <property type="term" value="P:protein catabolic process"/>
    <property type="evidence" value="ECO:0007669"/>
    <property type="project" value="UniProtKB-ARBA"/>
</dbReference>
<dbReference type="Pfam" id="PF22486">
    <property type="entry name" value="MATH_2"/>
    <property type="match status" value="1"/>
</dbReference>
<dbReference type="EMBL" id="JBJJXI010000055">
    <property type="protein sequence ID" value="KAL3399836.1"/>
    <property type="molecule type" value="Genomic_DNA"/>
</dbReference>
<dbReference type="Gene3D" id="2.60.210.10">
    <property type="entry name" value="Apoptosis, Tumor Necrosis Factor Receptor Associated Protein 2, Chain A"/>
    <property type="match status" value="1"/>
</dbReference>
<dbReference type="SUPFAM" id="SSF49599">
    <property type="entry name" value="TRAF domain-like"/>
    <property type="match status" value="1"/>
</dbReference>
<dbReference type="Proteomes" id="UP001627154">
    <property type="component" value="Unassembled WGS sequence"/>
</dbReference>
<dbReference type="InterPro" id="IPR002083">
    <property type="entry name" value="MATH/TRAF_dom"/>
</dbReference>
<comment type="caution">
    <text evidence="3">The sequence shown here is derived from an EMBL/GenBank/DDBJ whole genome shotgun (WGS) entry which is preliminary data.</text>
</comment>
<dbReference type="InterPro" id="IPR000210">
    <property type="entry name" value="BTB/POZ_dom"/>
</dbReference>
<dbReference type="PROSITE" id="PS50097">
    <property type="entry name" value="BTB"/>
    <property type="match status" value="1"/>
</dbReference>
<evidence type="ECO:0000313" key="3">
    <source>
        <dbReference type="EMBL" id="KAL3399836.1"/>
    </source>
</evidence>
<dbReference type="SMART" id="SM00225">
    <property type="entry name" value="BTB"/>
    <property type="match status" value="1"/>
</dbReference>
<sequence length="369" mass="42965">MAEPELKPNHVIAGSFKYQVEYNYRQEWILENYDMLTTIRPGMDPRMVIRSQSFYSPCDGNDYEWQLILYPNGFEDKTHVSLFVEYLDQDNVIASVRLSILDAERNSYVEAFVRGRNFHARDRVYGATRLLPKYLLDEPYGVVTKNQELHVVCEVSLDHVPKQSRRLLHLTWRAIEFESYARLYNEGLPGADKDVVLTTSDKKKLYLHKLILQSRSQILKTMLELKKPENGKINIYIEDYDYKTLKEVCRFIYCGRVEVIDGVAADMLVAAKSLEMPGLAHICEQCLIDHITPDKAMDYLQLAERAHSENLKHKTLNYIAFNSAKVIRAKEEDFEESCEKLKKKTVAELLQVMSDMINREEDDDDDDDL</sequence>
<dbReference type="CDD" id="cd18186">
    <property type="entry name" value="BTB_POZ_ZBTB_KLHL-like"/>
    <property type="match status" value="1"/>
</dbReference>
<dbReference type="Pfam" id="PF00651">
    <property type="entry name" value="BTB"/>
    <property type="match status" value="1"/>
</dbReference>
<protein>
    <recommendedName>
        <fullName evidence="5">BTB domain-containing protein</fullName>
    </recommendedName>
</protein>
<name>A0ABD2X4Z6_9HYME</name>
<proteinExistence type="predicted"/>
<gene>
    <name evidence="3" type="ORF">TKK_007067</name>
</gene>
<dbReference type="PROSITE" id="PS50144">
    <property type="entry name" value="MATH"/>
    <property type="match status" value="1"/>
</dbReference>